<evidence type="ECO:0000313" key="2">
    <source>
        <dbReference type="EMBL" id="OCL14346.1"/>
    </source>
</evidence>
<feature type="domain" description="Heterokaryon incompatibility" evidence="1">
    <location>
        <begin position="46"/>
        <end position="127"/>
    </location>
</feature>
<dbReference type="OrthoDB" id="2157530at2759"/>
<sequence>YVPLTEPDDIRLVELQPAQDDSILIQCKLIHIKLSIFGSQDYFSHYVALSYVWGCPNKTRTVWIDGTSLEITVNLFSVLCDIRDKTRPLFLWADGICINQSNDSEKEMQIGIRGEIYASALHTIIYL</sequence>
<gene>
    <name evidence="2" type="ORF">AOQ84DRAFT_272634</name>
</gene>
<accession>A0A8E2FC99</accession>
<protein>
    <recommendedName>
        <fullName evidence="1">Heterokaryon incompatibility domain-containing protein</fullName>
    </recommendedName>
</protein>
<proteinExistence type="predicted"/>
<keyword evidence="3" id="KW-1185">Reference proteome</keyword>
<dbReference type="InterPro" id="IPR052895">
    <property type="entry name" value="HetReg/Transcr_Mod"/>
</dbReference>
<feature type="non-terminal residue" evidence="2">
    <location>
        <position position="1"/>
    </location>
</feature>
<dbReference type="Pfam" id="PF06985">
    <property type="entry name" value="HET"/>
    <property type="match status" value="1"/>
</dbReference>
<evidence type="ECO:0000259" key="1">
    <source>
        <dbReference type="Pfam" id="PF06985"/>
    </source>
</evidence>
<dbReference type="AlphaFoldDB" id="A0A8E2FC99"/>
<reference evidence="2 3" key="1">
    <citation type="journal article" date="2016" name="Nat. Commun.">
        <title>Ectomycorrhizal ecology is imprinted in the genome of the dominant symbiotic fungus Cenococcum geophilum.</title>
        <authorList>
            <consortium name="DOE Joint Genome Institute"/>
            <person name="Peter M."/>
            <person name="Kohler A."/>
            <person name="Ohm R.A."/>
            <person name="Kuo A."/>
            <person name="Krutzmann J."/>
            <person name="Morin E."/>
            <person name="Arend M."/>
            <person name="Barry K.W."/>
            <person name="Binder M."/>
            <person name="Choi C."/>
            <person name="Clum A."/>
            <person name="Copeland A."/>
            <person name="Grisel N."/>
            <person name="Haridas S."/>
            <person name="Kipfer T."/>
            <person name="LaButti K."/>
            <person name="Lindquist E."/>
            <person name="Lipzen A."/>
            <person name="Maire R."/>
            <person name="Meier B."/>
            <person name="Mihaltcheva S."/>
            <person name="Molinier V."/>
            <person name="Murat C."/>
            <person name="Poggeler S."/>
            <person name="Quandt C.A."/>
            <person name="Sperisen C."/>
            <person name="Tritt A."/>
            <person name="Tisserant E."/>
            <person name="Crous P.W."/>
            <person name="Henrissat B."/>
            <person name="Nehls U."/>
            <person name="Egli S."/>
            <person name="Spatafora J.W."/>
            <person name="Grigoriev I.V."/>
            <person name="Martin F.M."/>
        </authorList>
    </citation>
    <scope>NUCLEOTIDE SEQUENCE [LARGE SCALE GENOMIC DNA]</scope>
    <source>
        <strain evidence="2 3">CBS 207.34</strain>
    </source>
</reference>
<dbReference type="PANTHER" id="PTHR24148:SF73">
    <property type="entry name" value="HET DOMAIN PROTEIN (AFU_ORTHOLOGUE AFUA_8G01020)"/>
    <property type="match status" value="1"/>
</dbReference>
<evidence type="ECO:0000313" key="3">
    <source>
        <dbReference type="Proteomes" id="UP000250140"/>
    </source>
</evidence>
<dbReference type="PANTHER" id="PTHR24148">
    <property type="entry name" value="ANKYRIN REPEAT DOMAIN-CONTAINING PROTEIN 39 HOMOLOG-RELATED"/>
    <property type="match status" value="1"/>
</dbReference>
<dbReference type="Proteomes" id="UP000250140">
    <property type="component" value="Unassembled WGS sequence"/>
</dbReference>
<dbReference type="InterPro" id="IPR010730">
    <property type="entry name" value="HET"/>
</dbReference>
<name>A0A8E2FC99_9PEZI</name>
<feature type="non-terminal residue" evidence="2">
    <location>
        <position position="127"/>
    </location>
</feature>
<organism evidence="2 3">
    <name type="scientific">Glonium stellatum</name>
    <dbReference type="NCBI Taxonomy" id="574774"/>
    <lineage>
        <taxon>Eukaryota</taxon>
        <taxon>Fungi</taxon>
        <taxon>Dikarya</taxon>
        <taxon>Ascomycota</taxon>
        <taxon>Pezizomycotina</taxon>
        <taxon>Dothideomycetes</taxon>
        <taxon>Pleosporomycetidae</taxon>
        <taxon>Gloniales</taxon>
        <taxon>Gloniaceae</taxon>
        <taxon>Glonium</taxon>
    </lineage>
</organism>
<dbReference type="EMBL" id="KV748584">
    <property type="protein sequence ID" value="OCL14346.1"/>
    <property type="molecule type" value="Genomic_DNA"/>
</dbReference>